<evidence type="ECO:0008006" key="3">
    <source>
        <dbReference type="Google" id="ProtNLM"/>
    </source>
</evidence>
<organism evidence="1 2">
    <name type="scientific">Caerostris extrusa</name>
    <name type="common">Bark spider</name>
    <name type="synonym">Caerostris bankana</name>
    <dbReference type="NCBI Taxonomy" id="172846"/>
    <lineage>
        <taxon>Eukaryota</taxon>
        <taxon>Metazoa</taxon>
        <taxon>Ecdysozoa</taxon>
        <taxon>Arthropoda</taxon>
        <taxon>Chelicerata</taxon>
        <taxon>Arachnida</taxon>
        <taxon>Araneae</taxon>
        <taxon>Araneomorphae</taxon>
        <taxon>Entelegynae</taxon>
        <taxon>Araneoidea</taxon>
        <taxon>Araneidae</taxon>
        <taxon>Caerostris</taxon>
    </lineage>
</organism>
<dbReference type="AlphaFoldDB" id="A0AAV4T8F4"/>
<evidence type="ECO:0000313" key="1">
    <source>
        <dbReference type="EMBL" id="GIY41999.1"/>
    </source>
</evidence>
<accession>A0AAV4T8F4</accession>
<dbReference type="Proteomes" id="UP001054945">
    <property type="component" value="Unassembled WGS sequence"/>
</dbReference>
<reference evidence="1 2" key="1">
    <citation type="submission" date="2021-06" db="EMBL/GenBank/DDBJ databases">
        <title>Caerostris extrusa draft genome.</title>
        <authorList>
            <person name="Kono N."/>
            <person name="Arakawa K."/>
        </authorList>
    </citation>
    <scope>NUCLEOTIDE SEQUENCE [LARGE SCALE GENOMIC DNA]</scope>
</reference>
<dbReference type="EMBL" id="BPLR01010791">
    <property type="protein sequence ID" value="GIY41999.1"/>
    <property type="molecule type" value="Genomic_DNA"/>
</dbReference>
<name>A0AAV4T8F4_CAEEX</name>
<comment type="caution">
    <text evidence="1">The sequence shown here is derived from an EMBL/GenBank/DDBJ whole genome shotgun (WGS) entry which is preliminary data.</text>
</comment>
<sequence length="87" mass="9981">MANISLKHIHLAIIFESTDLSTSRMNNSCFVVEALKTSEHLFRQRWPAIAIMDTTKHSWQKGRKTISDYSAQTSRSAKSLKKRILAF</sequence>
<evidence type="ECO:0000313" key="2">
    <source>
        <dbReference type="Proteomes" id="UP001054945"/>
    </source>
</evidence>
<keyword evidence="2" id="KW-1185">Reference proteome</keyword>
<proteinExistence type="predicted"/>
<protein>
    <recommendedName>
        <fullName evidence="3">Transposase</fullName>
    </recommendedName>
</protein>
<gene>
    <name evidence="1" type="ORF">CEXT_392891</name>
</gene>